<sequence>MVKPSTIYFEGGLLGMSDGTLESTSALDSAALDLLFRDARTVAEFTDQPVTDEQLRDIYELTKMGPTAMNIQPLRITWVRSPEARGRLAAHMAEGNKAKTEAAPLTAVLSFDRSWHRHFATVFPPAPAQGAVFAANAELSAMMGNNNAHLQAGYFLLAVRAVGLSAGPMGGFDAAGLDADLHAGLDRQSFLVVNIGVPGATEPRHPRLPRLDYATAVTEL</sequence>
<dbReference type="EMBL" id="JAJFZT010000001">
    <property type="protein sequence ID" value="MCC3271652.1"/>
    <property type="molecule type" value="Genomic_DNA"/>
</dbReference>
<name>A0A9X1M691_9MICC</name>
<proteinExistence type="predicted"/>
<feature type="domain" description="Nitroreductase" evidence="1">
    <location>
        <begin position="40"/>
        <end position="196"/>
    </location>
</feature>
<protein>
    <submittedName>
        <fullName evidence="2">Malonic semialdehyde reductase</fullName>
        <ecNumber evidence="2">1.1.1.298</ecNumber>
    </submittedName>
</protein>
<comment type="caution">
    <text evidence="2">The sequence shown here is derived from an EMBL/GenBank/DDBJ whole genome shotgun (WGS) entry which is preliminary data.</text>
</comment>
<dbReference type="SUPFAM" id="SSF55469">
    <property type="entry name" value="FMN-dependent nitroreductase-like"/>
    <property type="match status" value="1"/>
</dbReference>
<dbReference type="InterPro" id="IPR000415">
    <property type="entry name" value="Nitroreductase-like"/>
</dbReference>
<dbReference type="RefSeq" id="WP_227927887.1">
    <property type="nucleotide sequence ID" value="NZ_JAJFZT010000001.1"/>
</dbReference>
<organism evidence="2 3">
    <name type="scientific">Arthrobacter zhangbolii</name>
    <dbReference type="NCBI Taxonomy" id="2886936"/>
    <lineage>
        <taxon>Bacteria</taxon>
        <taxon>Bacillati</taxon>
        <taxon>Actinomycetota</taxon>
        <taxon>Actinomycetes</taxon>
        <taxon>Micrococcales</taxon>
        <taxon>Micrococcaceae</taxon>
        <taxon>Arthrobacter</taxon>
    </lineage>
</organism>
<evidence type="ECO:0000259" key="1">
    <source>
        <dbReference type="Pfam" id="PF00881"/>
    </source>
</evidence>
<dbReference type="AlphaFoldDB" id="A0A9X1M691"/>
<dbReference type="Proteomes" id="UP001155145">
    <property type="component" value="Unassembled WGS sequence"/>
</dbReference>
<dbReference type="GO" id="GO:0035527">
    <property type="term" value="F:3-hydroxypropionate dehydrogenase (NADP+) activity"/>
    <property type="evidence" value="ECO:0007669"/>
    <property type="project" value="UniProtKB-EC"/>
</dbReference>
<dbReference type="InterPro" id="IPR029479">
    <property type="entry name" value="Nitroreductase"/>
</dbReference>
<gene>
    <name evidence="2" type="ORF">LJ755_02750</name>
</gene>
<dbReference type="EC" id="1.1.1.298" evidence="2"/>
<dbReference type="PANTHER" id="PTHR43543:SF1">
    <property type="entry name" value="MALONIC SEMIALDEHYDE REDUCTASE RUTE-RELATED"/>
    <property type="match status" value="1"/>
</dbReference>
<evidence type="ECO:0000313" key="3">
    <source>
        <dbReference type="Proteomes" id="UP001155145"/>
    </source>
</evidence>
<dbReference type="Pfam" id="PF00881">
    <property type="entry name" value="Nitroreductase"/>
    <property type="match status" value="1"/>
</dbReference>
<dbReference type="PANTHER" id="PTHR43543">
    <property type="entry name" value="MALONIC SEMIALDEHYDE REDUCTASE RUTE-RELATED"/>
    <property type="match status" value="1"/>
</dbReference>
<dbReference type="Gene3D" id="3.40.109.10">
    <property type="entry name" value="NADH Oxidase"/>
    <property type="match status" value="1"/>
</dbReference>
<dbReference type="NCBIfam" id="NF003768">
    <property type="entry name" value="PRK05365.1"/>
    <property type="match status" value="1"/>
</dbReference>
<accession>A0A9X1M691</accession>
<evidence type="ECO:0000313" key="2">
    <source>
        <dbReference type="EMBL" id="MCC3271652.1"/>
    </source>
</evidence>
<dbReference type="InterPro" id="IPR050461">
    <property type="entry name" value="Nitroreductase_HadB/RutE"/>
</dbReference>
<reference evidence="2" key="1">
    <citation type="submission" date="2021-10" db="EMBL/GenBank/DDBJ databases">
        <title>Novel species in genus Arthrobacter.</title>
        <authorList>
            <person name="Liu Y."/>
        </authorList>
    </citation>
    <scope>NUCLEOTIDE SEQUENCE</scope>
    <source>
        <strain evidence="2">Zg-Y462</strain>
    </source>
</reference>
<keyword evidence="2" id="KW-0560">Oxidoreductase</keyword>